<sequence>MATEPNELRRETIRRLRQELVDDVEMANNLLHELNRYLDQLRTFAPELLRVEALPDNPSTVSVLWRGRAGPI</sequence>
<gene>
    <name evidence="1" type="ORF">Tco_0727940</name>
</gene>
<name>A0ABQ4YJR0_9ASTR</name>
<proteinExistence type="predicted"/>
<keyword evidence="2" id="KW-1185">Reference proteome</keyword>
<evidence type="ECO:0000313" key="2">
    <source>
        <dbReference type="Proteomes" id="UP001151760"/>
    </source>
</evidence>
<dbReference type="EMBL" id="BQNB010010495">
    <property type="protein sequence ID" value="GJS78059.1"/>
    <property type="molecule type" value="Genomic_DNA"/>
</dbReference>
<protein>
    <submittedName>
        <fullName evidence="1">Uncharacterized protein</fullName>
    </submittedName>
</protein>
<reference evidence="1" key="2">
    <citation type="submission" date="2022-01" db="EMBL/GenBank/DDBJ databases">
        <authorList>
            <person name="Yamashiro T."/>
            <person name="Shiraishi A."/>
            <person name="Satake H."/>
            <person name="Nakayama K."/>
        </authorList>
    </citation>
    <scope>NUCLEOTIDE SEQUENCE</scope>
</reference>
<organism evidence="1 2">
    <name type="scientific">Tanacetum coccineum</name>
    <dbReference type="NCBI Taxonomy" id="301880"/>
    <lineage>
        <taxon>Eukaryota</taxon>
        <taxon>Viridiplantae</taxon>
        <taxon>Streptophyta</taxon>
        <taxon>Embryophyta</taxon>
        <taxon>Tracheophyta</taxon>
        <taxon>Spermatophyta</taxon>
        <taxon>Magnoliopsida</taxon>
        <taxon>eudicotyledons</taxon>
        <taxon>Gunneridae</taxon>
        <taxon>Pentapetalae</taxon>
        <taxon>asterids</taxon>
        <taxon>campanulids</taxon>
        <taxon>Asterales</taxon>
        <taxon>Asteraceae</taxon>
        <taxon>Asteroideae</taxon>
        <taxon>Anthemideae</taxon>
        <taxon>Anthemidinae</taxon>
        <taxon>Tanacetum</taxon>
    </lineage>
</organism>
<accession>A0ABQ4YJR0</accession>
<reference evidence="1" key="1">
    <citation type="journal article" date="2022" name="Int. J. Mol. Sci.">
        <title>Draft Genome of Tanacetum Coccineum: Genomic Comparison of Closely Related Tanacetum-Family Plants.</title>
        <authorList>
            <person name="Yamashiro T."/>
            <person name="Shiraishi A."/>
            <person name="Nakayama K."/>
            <person name="Satake H."/>
        </authorList>
    </citation>
    <scope>NUCLEOTIDE SEQUENCE</scope>
</reference>
<evidence type="ECO:0000313" key="1">
    <source>
        <dbReference type="EMBL" id="GJS78059.1"/>
    </source>
</evidence>
<comment type="caution">
    <text evidence="1">The sequence shown here is derived from an EMBL/GenBank/DDBJ whole genome shotgun (WGS) entry which is preliminary data.</text>
</comment>
<dbReference type="Proteomes" id="UP001151760">
    <property type="component" value="Unassembled WGS sequence"/>
</dbReference>